<keyword evidence="3 6" id="KW-0812">Transmembrane</keyword>
<dbReference type="Proteomes" id="UP000095401">
    <property type="component" value="Chromosome"/>
</dbReference>
<feature type="transmembrane region" description="Helical" evidence="6">
    <location>
        <begin position="119"/>
        <end position="137"/>
    </location>
</feature>
<dbReference type="KEGG" id="aprs:BI364_14920"/>
<evidence type="ECO:0000256" key="1">
    <source>
        <dbReference type="ARBA" id="ARBA00004651"/>
    </source>
</evidence>
<dbReference type="PANTHER" id="PTHR34820:SF4">
    <property type="entry name" value="INNER MEMBRANE PROTEIN YEBZ"/>
    <property type="match status" value="1"/>
</dbReference>
<proteinExistence type="inferred from homology"/>
<name>A0A1D8IRE2_9GAMM</name>
<organism evidence="8 9">
    <name type="scientific">Acidihalobacter yilgarnensis</name>
    <dbReference type="NCBI Taxonomy" id="2819280"/>
    <lineage>
        <taxon>Bacteria</taxon>
        <taxon>Pseudomonadati</taxon>
        <taxon>Pseudomonadota</taxon>
        <taxon>Gammaproteobacteria</taxon>
        <taxon>Chromatiales</taxon>
        <taxon>Ectothiorhodospiraceae</taxon>
        <taxon>Acidihalobacter</taxon>
    </lineage>
</organism>
<keyword evidence="5 6" id="KW-0472">Membrane</keyword>
<protein>
    <recommendedName>
        <fullName evidence="6">Copper resistance protein D</fullName>
    </recommendedName>
</protein>
<comment type="subcellular location">
    <subcellularLocation>
        <location evidence="6">Cell inner membrane</location>
        <topology evidence="6">Multi-pass membrane protein</topology>
    </subcellularLocation>
    <subcellularLocation>
        <location evidence="1">Cell membrane</location>
        <topology evidence="1">Multi-pass membrane protein</topology>
    </subcellularLocation>
</comment>
<evidence type="ECO:0000256" key="3">
    <source>
        <dbReference type="ARBA" id="ARBA00022692"/>
    </source>
</evidence>
<evidence type="ECO:0000256" key="5">
    <source>
        <dbReference type="ARBA" id="ARBA00023136"/>
    </source>
</evidence>
<dbReference type="GO" id="GO:0006825">
    <property type="term" value="P:copper ion transport"/>
    <property type="evidence" value="ECO:0007669"/>
    <property type="project" value="InterPro"/>
</dbReference>
<dbReference type="EMBL" id="CP017415">
    <property type="protein sequence ID" value="AOU99060.1"/>
    <property type="molecule type" value="Genomic_DNA"/>
</dbReference>
<gene>
    <name evidence="8" type="ORF">BI364_14920</name>
</gene>
<dbReference type="GO" id="GO:0046688">
    <property type="term" value="P:response to copper ion"/>
    <property type="evidence" value="ECO:0007669"/>
    <property type="project" value="UniProtKB-UniRule"/>
</dbReference>
<keyword evidence="4 6" id="KW-1133">Transmembrane helix</keyword>
<evidence type="ECO:0000256" key="6">
    <source>
        <dbReference type="RuleBase" id="RU369037"/>
    </source>
</evidence>
<dbReference type="RefSeq" id="WP_070079413.1">
    <property type="nucleotide sequence ID" value="NZ_CP017415.1"/>
</dbReference>
<evidence type="ECO:0000259" key="7">
    <source>
        <dbReference type="Pfam" id="PF05425"/>
    </source>
</evidence>
<keyword evidence="6" id="KW-0186">Copper</keyword>
<feature type="transmembrane region" description="Helical" evidence="6">
    <location>
        <begin position="42"/>
        <end position="62"/>
    </location>
</feature>
<dbReference type="GO" id="GO:0005886">
    <property type="term" value="C:plasma membrane"/>
    <property type="evidence" value="ECO:0007669"/>
    <property type="project" value="UniProtKB-SubCell"/>
</dbReference>
<reference evidence="9" key="1">
    <citation type="submission" date="2016-09" db="EMBL/GenBank/DDBJ databases">
        <title>Acidihalobacter prosperus F5.</title>
        <authorList>
            <person name="Khaleque H.N."/>
            <person name="Ramsay J.P."/>
            <person name="Kaksonen A.H."/>
            <person name="Boxall N.J."/>
            <person name="Watkin E.L.J."/>
        </authorList>
    </citation>
    <scope>NUCLEOTIDE SEQUENCE [LARGE SCALE GENOMIC DNA]</scope>
    <source>
        <strain evidence="9">F5</strain>
    </source>
</reference>
<dbReference type="AlphaFoldDB" id="A0A1D8IRE2"/>
<evidence type="ECO:0000256" key="2">
    <source>
        <dbReference type="ARBA" id="ARBA00022475"/>
    </source>
</evidence>
<evidence type="ECO:0000313" key="9">
    <source>
        <dbReference type="Proteomes" id="UP000095401"/>
    </source>
</evidence>
<dbReference type="InterPro" id="IPR008457">
    <property type="entry name" value="Cu-R_CopD_dom"/>
</dbReference>
<feature type="transmembrane region" description="Helical" evidence="6">
    <location>
        <begin position="157"/>
        <end position="180"/>
    </location>
</feature>
<dbReference type="PANTHER" id="PTHR34820">
    <property type="entry name" value="INNER MEMBRANE PROTEIN YEBZ"/>
    <property type="match status" value="1"/>
</dbReference>
<keyword evidence="2 6" id="KW-1003">Cell membrane</keyword>
<dbReference type="InterPro" id="IPR032694">
    <property type="entry name" value="CopC/D"/>
</dbReference>
<dbReference type="Pfam" id="PF05425">
    <property type="entry name" value="CopD"/>
    <property type="match status" value="1"/>
</dbReference>
<feature type="domain" description="Copper resistance protein D" evidence="7">
    <location>
        <begin position="191"/>
        <end position="316"/>
    </location>
</feature>
<comment type="caution">
    <text evidence="6">Lacks conserved residue(s) required for the propagation of feature annotation.</text>
</comment>
<comment type="similarity">
    <text evidence="6">Belongs to the CopD family.</text>
</comment>
<evidence type="ECO:0000313" key="8">
    <source>
        <dbReference type="EMBL" id="AOU99060.1"/>
    </source>
</evidence>
<feature type="transmembrane region" description="Helical" evidence="6">
    <location>
        <begin position="233"/>
        <end position="251"/>
    </location>
</feature>
<keyword evidence="9" id="KW-1185">Reference proteome</keyword>
<keyword evidence="6" id="KW-0997">Cell inner membrane</keyword>
<sequence length="349" mass="37704">MESFFVLATWLDVMAISACAGVLACAIWVIPRHAPGYFHARLWAGLGIALALLTVASGVLLASRTLEFSGAAFSALPTYLPLVVHKTHFGLIWQTRMVAVAILWVCWLVGFVRGWRGAAAWLAMVVLLVVVFSRSATGHAGDQGIYSIGVWVDCVHVLSSGIWVGGLFAMSLLVFPALMRQVDVERMLSVEVFARLSSVATIALIAIVVSGVYNAWGGLERVDDLWQSRYGQVLSFKVILVAWMVYLGGHNRYHKLPALRRWVGLPVGRSSFWARVPGWQPLSTAPGGAHLLSRCARAVHIESVLGVLVLAAASVLHHGMPPADMRHMGFAPAPAVAVVVPFVRQGSQA</sequence>
<comment type="function">
    <text evidence="6">Involved in copper resistance.</text>
</comment>
<accession>A0A1D8IRE2</accession>
<evidence type="ECO:0000256" key="4">
    <source>
        <dbReference type="ARBA" id="ARBA00022989"/>
    </source>
</evidence>
<feature type="transmembrane region" description="Helical" evidence="6">
    <location>
        <begin position="91"/>
        <end position="112"/>
    </location>
</feature>
<feature type="transmembrane region" description="Helical" evidence="6">
    <location>
        <begin position="192"/>
        <end position="213"/>
    </location>
</feature>
<feature type="transmembrane region" description="Helical" evidence="6">
    <location>
        <begin position="6"/>
        <end position="30"/>
    </location>
</feature>